<proteinExistence type="predicted"/>
<evidence type="ECO:0000313" key="2">
    <source>
        <dbReference type="WBParaSite" id="nRc.2.0.1.t09690-RA"/>
    </source>
</evidence>
<dbReference type="WBParaSite" id="nRc.2.0.1.t09690-RA">
    <property type="protein sequence ID" value="nRc.2.0.1.t09690-RA"/>
    <property type="gene ID" value="nRc.2.0.1.g09690"/>
</dbReference>
<reference evidence="2" key="1">
    <citation type="submission" date="2022-11" db="UniProtKB">
        <authorList>
            <consortium name="WormBaseParasite"/>
        </authorList>
    </citation>
    <scope>IDENTIFICATION</scope>
</reference>
<sequence length="96" mass="11105">MCKEGKYEESVITSSIARLESPNWEFVQLGIAHLGIAYLRVAHLGIDLFKNIFSVAYFEIIDLVRQRLRRNSARCIDHSRTDGEYFISKPFDYTAC</sequence>
<keyword evidence="1" id="KW-1185">Reference proteome</keyword>
<accession>A0A915I8P4</accession>
<dbReference type="AlphaFoldDB" id="A0A915I8P4"/>
<dbReference type="Proteomes" id="UP000887565">
    <property type="component" value="Unplaced"/>
</dbReference>
<protein>
    <submittedName>
        <fullName evidence="2">Uncharacterized protein</fullName>
    </submittedName>
</protein>
<organism evidence="1 2">
    <name type="scientific">Romanomermis culicivorax</name>
    <name type="common">Nematode worm</name>
    <dbReference type="NCBI Taxonomy" id="13658"/>
    <lineage>
        <taxon>Eukaryota</taxon>
        <taxon>Metazoa</taxon>
        <taxon>Ecdysozoa</taxon>
        <taxon>Nematoda</taxon>
        <taxon>Enoplea</taxon>
        <taxon>Dorylaimia</taxon>
        <taxon>Mermithida</taxon>
        <taxon>Mermithoidea</taxon>
        <taxon>Mermithidae</taxon>
        <taxon>Romanomermis</taxon>
    </lineage>
</organism>
<evidence type="ECO:0000313" key="1">
    <source>
        <dbReference type="Proteomes" id="UP000887565"/>
    </source>
</evidence>
<name>A0A915I8P4_ROMCU</name>